<dbReference type="PANTHER" id="PTHR11645">
    <property type="entry name" value="PYRROLINE-5-CARBOXYLATE REDUCTASE"/>
    <property type="match status" value="1"/>
</dbReference>
<dbReference type="PROSITE" id="PS00521">
    <property type="entry name" value="P5CR"/>
    <property type="match status" value="1"/>
</dbReference>
<dbReference type="PANTHER" id="PTHR11645:SF0">
    <property type="entry name" value="PYRROLINE-5-CARBOXYLATE REDUCTASE 3"/>
    <property type="match status" value="1"/>
</dbReference>
<dbReference type="InterPro" id="IPR036291">
    <property type="entry name" value="NAD(P)-bd_dom_sf"/>
</dbReference>
<comment type="similarity">
    <text evidence="1">Belongs to the pyrroline-5-carboxylate reductase family.</text>
</comment>
<feature type="domain" description="Pyrroline-5-carboxylate reductase catalytic N-terminal" evidence="4">
    <location>
        <begin position="8"/>
        <end position="95"/>
    </location>
</feature>
<dbReference type="SUPFAM" id="SSF48179">
    <property type="entry name" value="6-phosphogluconate dehydrogenase C-terminal domain-like"/>
    <property type="match status" value="1"/>
</dbReference>
<dbReference type="InterPro" id="IPR053790">
    <property type="entry name" value="P5CR-like_CS"/>
</dbReference>
<dbReference type="Pfam" id="PF14748">
    <property type="entry name" value="P5CR_dimer"/>
    <property type="match status" value="1"/>
</dbReference>
<dbReference type="GO" id="GO:0055129">
    <property type="term" value="P:L-proline biosynthetic process"/>
    <property type="evidence" value="ECO:0007669"/>
    <property type="project" value="TreeGrafter"/>
</dbReference>
<evidence type="ECO:0000259" key="4">
    <source>
        <dbReference type="Pfam" id="PF03807"/>
    </source>
</evidence>
<sequence length="267" mass="26733">MSSAVARLVIIGGGNMGTALVGGLVASGWDAASIVVVEVDAEKRSALESQFGVRTSDVIVSADGALIAVKPGDVASVCGEVSSLGVSRVLSIAAGISLSTLQSAAGSSAAVVRAMPNTPALVREGVTAICGSTNCSEEDYVWAESVLSAVGVVVRVPESQMDAVTAVAGSGPGYLFLMAEAMLDSARAEGLPDDVANVLVRQLFRGAGVLLAESAESPATLRERVTSPNGTTAAGLAEFEAAGLRETVNKVVRAAAARSAEMGAANK</sequence>
<evidence type="ECO:0000256" key="3">
    <source>
        <dbReference type="ARBA" id="ARBA00023002"/>
    </source>
</evidence>
<dbReference type="Gene3D" id="1.10.3730.10">
    <property type="entry name" value="ProC C-terminal domain-like"/>
    <property type="match status" value="1"/>
</dbReference>
<evidence type="ECO:0000259" key="5">
    <source>
        <dbReference type="Pfam" id="PF14748"/>
    </source>
</evidence>
<dbReference type="AlphaFoldDB" id="A0A6J6LRE8"/>
<dbReference type="HAMAP" id="MF_01925">
    <property type="entry name" value="P5C_reductase"/>
    <property type="match status" value="1"/>
</dbReference>
<name>A0A6J6LRE8_9ZZZZ</name>
<keyword evidence="2" id="KW-0521">NADP</keyword>
<dbReference type="FunFam" id="1.10.3730.10:FF:000001">
    <property type="entry name" value="Pyrroline-5-carboxylate reductase"/>
    <property type="match status" value="1"/>
</dbReference>
<dbReference type="EMBL" id="CAEZWJ010000070">
    <property type="protein sequence ID" value="CAB4663598.1"/>
    <property type="molecule type" value="Genomic_DNA"/>
</dbReference>
<dbReference type="InterPro" id="IPR008927">
    <property type="entry name" value="6-PGluconate_DH-like_C_sf"/>
</dbReference>
<dbReference type="InterPro" id="IPR000304">
    <property type="entry name" value="Pyrroline-COOH_reductase"/>
</dbReference>
<keyword evidence="3" id="KW-0560">Oxidoreductase</keyword>
<feature type="domain" description="Pyrroline-5-carboxylate reductase dimerisation" evidence="5">
    <location>
        <begin position="158"/>
        <end position="262"/>
    </location>
</feature>
<dbReference type="InterPro" id="IPR028939">
    <property type="entry name" value="P5C_Rdtase_cat_N"/>
</dbReference>
<dbReference type="Gene3D" id="3.40.50.720">
    <property type="entry name" value="NAD(P)-binding Rossmann-like Domain"/>
    <property type="match status" value="1"/>
</dbReference>
<reference evidence="6" key="1">
    <citation type="submission" date="2020-05" db="EMBL/GenBank/DDBJ databases">
        <authorList>
            <person name="Chiriac C."/>
            <person name="Salcher M."/>
            <person name="Ghai R."/>
            <person name="Kavagutti S V."/>
        </authorList>
    </citation>
    <scope>NUCLEOTIDE SEQUENCE</scope>
</reference>
<protein>
    <submittedName>
        <fullName evidence="6">Unannotated protein</fullName>
    </submittedName>
</protein>
<dbReference type="GO" id="GO:0004735">
    <property type="term" value="F:pyrroline-5-carboxylate reductase activity"/>
    <property type="evidence" value="ECO:0007669"/>
    <property type="project" value="InterPro"/>
</dbReference>
<accession>A0A6J6LRE8</accession>
<dbReference type="NCBIfam" id="TIGR00112">
    <property type="entry name" value="proC"/>
    <property type="match status" value="1"/>
</dbReference>
<dbReference type="SUPFAM" id="SSF51735">
    <property type="entry name" value="NAD(P)-binding Rossmann-fold domains"/>
    <property type="match status" value="1"/>
</dbReference>
<dbReference type="PIRSF" id="PIRSF000193">
    <property type="entry name" value="Pyrrol-5-carb_rd"/>
    <property type="match status" value="1"/>
</dbReference>
<proteinExistence type="inferred from homology"/>
<organism evidence="6">
    <name type="scientific">freshwater metagenome</name>
    <dbReference type="NCBI Taxonomy" id="449393"/>
    <lineage>
        <taxon>unclassified sequences</taxon>
        <taxon>metagenomes</taxon>
        <taxon>ecological metagenomes</taxon>
    </lineage>
</organism>
<evidence type="ECO:0000256" key="2">
    <source>
        <dbReference type="ARBA" id="ARBA00022857"/>
    </source>
</evidence>
<evidence type="ECO:0000313" key="6">
    <source>
        <dbReference type="EMBL" id="CAB4663598.1"/>
    </source>
</evidence>
<evidence type="ECO:0000256" key="1">
    <source>
        <dbReference type="ARBA" id="ARBA00005525"/>
    </source>
</evidence>
<gene>
    <name evidence="6" type="ORF">UFOPK2214_01401</name>
</gene>
<dbReference type="Pfam" id="PF03807">
    <property type="entry name" value="F420_oxidored"/>
    <property type="match status" value="1"/>
</dbReference>
<dbReference type="InterPro" id="IPR029036">
    <property type="entry name" value="P5CR_dimer"/>
</dbReference>